<dbReference type="EMBL" id="QKYT01000552">
    <property type="protein sequence ID" value="RIA83660.1"/>
    <property type="molecule type" value="Genomic_DNA"/>
</dbReference>
<organism evidence="2 3">
    <name type="scientific">Glomus cerebriforme</name>
    <dbReference type="NCBI Taxonomy" id="658196"/>
    <lineage>
        <taxon>Eukaryota</taxon>
        <taxon>Fungi</taxon>
        <taxon>Fungi incertae sedis</taxon>
        <taxon>Mucoromycota</taxon>
        <taxon>Glomeromycotina</taxon>
        <taxon>Glomeromycetes</taxon>
        <taxon>Glomerales</taxon>
        <taxon>Glomeraceae</taxon>
        <taxon>Glomus</taxon>
    </lineage>
</organism>
<feature type="compositionally biased region" description="Basic and acidic residues" evidence="1">
    <location>
        <begin position="105"/>
        <end position="117"/>
    </location>
</feature>
<name>A0A397SBJ4_9GLOM</name>
<dbReference type="Proteomes" id="UP000265703">
    <property type="component" value="Unassembled WGS sequence"/>
</dbReference>
<feature type="compositionally biased region" description="Basic and acidic residues" evidence="1">
    <location>
        <begin position="125"/>
        <end position="138"/>
    </location>
</feature>
<evidence type="ECO:0000313" key="2">
    <source>
        <dbReference type="EMBL" id="RIA83660.1"/>
    </source>
</evidence>
<keyword evidence="3" id="KW-1185">Reference proteome</keyword>
<feature type="compositionally biased region" description="Basic and acidic residues" evidence="1">
    <location>
        <begin position="147"/>
        <end position="158"/>
    </location>
</feature>
<feature type="region of interest" description="Disordered" evidence="1">
    <location>
        <begin position="99"/>
        <end position="168"/>
    </location>
</feature>
<evidence type="ECO:0000256" key="1">
    <source>
        <dbReference type="SAM" id="MobiDB-lite"/>
    </source>
</evidence>
<sequence>MTFSSRKKKRENLDENLANAINNMHIEQNNESVLKEWYKKFIETFSDGQELIIGTTSLHALIESAIAIIRELDMEHYVANDGRGARIDEHDVRDIYALTIGRGGVEGEGRDRGREGGDSDDGGDGDNRGDSDSSDGRNKSVSSKWSKSSDSKSNDRWSKISSSNSDNN</sequence>
<reference evidence="2 3" key="1">
    <citation type="submission" date="2018-06" db="EMBL/GenBank/DDBJ databases">
        <title>Comparative genomics reveals the genomic features of Rhizophagus irregularis, R. cerebriforme, R. diaphanum and Gigaspora rosea, and their symbiotic lifestyle signature.</title>
        <authorList>
            <person name="Morin E."/>
            <person name="San Clemente H."/>
            <person name="Chen E.C.H."/>
            <person name="De La Providencia I."/>
            <person name="Hainaut M."/>
            <person name="Kuo A."/>
            <person name="Kohler A."/>
            <person name="Murat C."/>
            <person name="Tang N."/>
            <person name="Roy S."/>
            <person name="Loubradou J."/>
            <person name="Henrissat B."/>
            <person name="Grigoriev I.V."/>
            <person name="Corradi N."/>
            <person name="Roux C."/>
            <person name="Martin F.M."/>
        </authorList>
    </citation>
    <scope>NUCLEOTIDE SEQUENCE [LARGE SCALE GENOMIC DNA]</scope>
    <source>
        <strain evidence="2 3">DAOM 227022</strain>
    </source>
</reference>
<dbReference type="AlphaFoldDB" id="A0A397SBJ4"/>
<gene>
    <name evidence="2" type="ORF">C1645_833479</name>
</gene>
<evidence type="ECO:0000313" key="3">
    <source>
        <dbReference type="Proteomes" id="UP000265703"/>
    </source>
</evidence>
<proteinExistence type="predicted"/>
<protein>
    <submittedName>
        <fullName evidence="2">Uncharacterized protein</fullName>
    </submittedName>
</protein>
<accession>A0A397SBJ4</accession>
<comment type="caution">
    <text evidence="2">The sequence shown here is derived from an EMBL/GenBank/DDBJ whole genome shotgun (WGS) entry which is preliminary data.</text>
</comment>